<dbReference type="PANTHER" id="PTHR23028">
    <property type="entry name" value="ACETYLTRANSFERASE"/>
    <property type="match status" value="1"/>
</dbReference>
<keyword evidence="1" id="KW-1133">Transmembrane helix</keyword>
<evidence type="ECO:0000259" key="2">
    <source>
        <dbReference type="Pfam" id="PF01757"/>
    </source>
</evidence>
<keyword evidence="3" id="KW-0808">Transferase</keyword>
<dbReference type="RefSeq" id="WP_039752279.1">
    <property type="nucleotide sequence ID" value="NZ_JTCM02000043.1"/>
</dbReference>
<feature type="transmembrane region" description="Helical" evidence="1">
    <location>
        <begin position="227"/>
        <end position="244"/>
    </location>
</feature>
<evidence type="ECO:0000313" key="4">
    <source>
        <dbReference type="Proteomes" id="UP000031549"/>
    </source>
</evidence>
<feature type="domain" description="Acyltransferase 3" evidence="2">
    <location>
        <begin position="13"/>
        <end position="339"/>
    </location>
</feature>
<keyword evidence="3" id="KW-0012">Acyltransferase</keyword>
<name>A0A846HCT1_9CYAN</name>
<feature type="transmembrane region" description="Helical" evidence="1">
    <location>
        <begin position="166"/>
        <end position="186"/>
    </location>
</feature>
<feature type="transmembrane region" description="Helical" evidence="1">
    <location>
        <begin position="45"/>
        <end position="68"/>
    </location>
</feature>
<dbReference type="PANTHER" id="PTHR23028:SF131">
    <property type="entry name" value="BLR2367 PROTEIN"/>
    <property type="match status" value="1"/>
</dbReference>
<protein>
    <submittedName>
        <fullName evidence="3">Acyltransferase</fullName>
    </submittedName>
</protein>
<keyword evidence="4" id="KW-1185">Reference proteome</keyword>
<organism evidence="3 4">
    <name type="scientific">Hassallia byssoidea VB512170</name>
    <dbReference type="NCBI Taxonomy" id="1304833"/>
    <lineage>
        <taxon>Bacteria</taxon>
        <taxon>Bacillati</taxon>
        <taxon>Cyanobacteriota</taxon>
        <taxon>Cyanophyceae</taxon>
        <taxon>Nostocales</taxon>
        <taxon>Tolypothrichaceae</taxon>
        <taxon>Hassallia</taxon>
    </lineage>
</organism>
<keyword evidence="1" id="KW-0812">Transmembrane</keyword>
<dbReference type="AlphaFoldDB" id="A0A846HCT1"/>
<gene>
    <name evidence="3" type="ORF">PI95_018550</name>
</gene>
<feature type="transmembrane region" description="Helical" evidence="1">
    <location>
        <begin position="319"/>
        <end position="342"/>
    </location>
</feature>
<dbReference type="Proteomes" id="UP000031549">
    <property type="component" value="Unassembled WGS sequence"/>
</dbReference>
<feature type="transmembrane region" description="Helical" evidence="1">
    <location>
        <begin position="250"/>
        <end position="269"/>
    </location>
</feature>
<evidence type="ECO:0000313" key="3">
    <source>
        <dbReference type="EMBL" id="NEU74504.1"/>
    </source>
</evidence>
<evidence type="ECO:0000256" key="1">
    <source>
        <dbReference type="SAM" id="Phobius"/>
    </source>
</evidence>
<sequence>MAKSANHQKLNLLQVFRGIAAVMVIFAHCDLIFNQNFQKDFFGKIFNFGGSGVDFFFVLSGFIILYIHQSDIGNRSKLKSFFIKRVTRIYPIYWVVLTLKLSASLFFAYDPDTSQRNVLEIFKAFILFPQRQEILASSFLGVSWTLSYEVFFYIIFGLLIGLKPKLCFPIISTWLLLTFTHFIGIFDLPKDSFMLNFIFNEHNLEFFLGCVAAYIVSKHKIPQEMTLICLGAFLYTLGAINYYYKVVDISPVISFGIPSMLLVIGSTSLEMRKHVHVNKILIYIGNASYSIYLMHGFFINNITKLILKVAPDITENILILNMLGLIIAFIALLFGCAVYSYIEKPLLSIFKPKLATT</sequence>
<proteinExistence type="predicted"/>
<dbReference type="InterPro" id="IPR050879">
    <property type="entry name" value="Acyltransferase_3"/>
</dbReference>
<dbReference type="Pfam" id="PF01757">
    <property type="entry name" value="Acyl_transf_3"/>
    <property type="match status" value="1"/>
</dbReference>
<feature type="transmembrane region" description="Helical" evidence="1">
    <location>
        <begin position="134"/>
        <end position="159"/>
    </location>
</feature>
<feature type="transmembrane region" description="Helical" evidence="1">
    <location>
        <begin position="89"/>
        <end position="109"/>
    </location>
</feature>
<dbReference type="GO" id="GO:0000271">
    <property type="term" value="P:polysaccharide biosynthetic process"/>
    <property type="evidence" value="ECO:0007669"/>
    <property type="project" value="TreeGrafter"/>
</dbReference>
<feature type="transmembrane region" description="Helical" evidence="1">
    <location>
        <begin position="281"/>
        <end position="299"/>
    </location>
</feature>
<dbReference type="GO" id="GO:0016747">
    <property type="term" value="F:acyltransferase activity, transferring groups other than amino-acyl groups"/>
    <property type="evidence" value="ECO:0007669"/>
    <property type="project" value="InterPro"/>
</dbReference>
<dbReference type="GO" id="GO:0016020">
    <property type="term" value="C:membrane"/>
    <property type="evidence" value="ECO:0007669"/>
    <property type="project" value="TreeGrafter"/>
</dbReference>
<accession>A0A846HCT1</accession>
<reference evidence="3 4" key="1">
    <citation type="journal article" date="2015" name="Genome Announc.">
        <title>Draft Genome Sequence of Cyanobacterium Hassallia byssoidea Strain VB512170, Isolated from Monuments in India.</title>
        <authorList>
            <person name="Singh D."/>
            <person name="Chandrababunaidu M.M."/>
            <person name="Panda A."/>
            <person name="Sen D."/>
            <person name="Bhattacharyya S."/>
            <person name="Adhikary S.P."/>
            <person name="Tripathy S."/>
        </authorList>
    </citation>
    <scope>NUCLEOTIDE SEQUENCE [LARGE SCALE GENOMIC DNA]</scope>
    <source>
        <strain evidence="3 4">VB512170</strain>
    </source>
</reference>
<dbReference type="InterPro" id="IPR002656">
    <property type="entry name" value="Acyl_transf_3_dom"/>
</dbReference>
<feature type="transmembrane region" description="Helical" evidence="1">
    <location>
        <begin position="12"/>
        <end position="33"/>
    </location>
</feature>
<keyword evidence="1" id="KW-0472">Membrane</keyword>
<comment type="caution">
    <text evidence="3">The sequence shown here is derived from an EMBL/GenBank/DDBJ whole genome shotgun (WGS) entry which is preliminary data.</text>
</comment>
<dbReference type="EMBL" id="JTCM02000043">
    <property type="protein sequence ID" value="NEU74504.1"/>
    <property type="molecule type" value="Genomic_DNA"/>
</dbReference>
<feature type="transmembrane region" description="Helical" evidence="1">
    <location>
        <begin position="192"/>
        <end position="215"/>
    </location>
</feature>